<dbReference type="Pfam" id="PF00005">
    <property type="entry name" value="ABC_tran"/>
    <property type="match status" value="1"/>
</dbReference>
<dbReference type="HOGENOM" id="CLU_000604_1_2_11"/>
<proteinExistence type="inferred from homology"/>
<dbReference type="GO" id="GO:0046677">
    <property type="term" value="P:response to antibiotic"/>
    <property type="evidence" value="ECO:0007669"/>
    <property type="project" value="UniProtKB-KW"/>
</dbReference>
<dbReference type="Gene3D" id="3.40.50.300">
    <property type="entry name" value="P-loop containing nucleotide triphosphate hydrolases"/>
    <property type="match status" value="1"/>
</dbReference>
<keyword evidence="4" id="KW-0547">Nucleotide-binding</keyword>
<comment type="similarity">
    <text evidence="2">Belongs to the ABC transporter superfamily.</text>
</comment>
<dbReference type="GO" id="GO:0005886">
    <property type="term" value="C:plasma membrane"/>
    <property type="evidence" value="ECO:0007669"/>
    <property type="project" value="UniProtKB-SubCell"/>
</dbReference>
<keyword evidence="10" id="KW-1185">Reference proteome</keyword>
<dbReference type="PANTHER" id="PTHR42711:SF5">
    <property type="entry name" value="ABC TRANSPORTER ATP-BINDING PROTEIN NATA"/>
    <property type="match status" value="1"/>
</dbReference>
<dbReference type="SUPFAM" id="SSF52540">
    <property type="entry name" value="P-loop containing nucleoside triphosphate hydrolases"/>
    <property type="match status" value="1"/>
</dbReference>
<dbReference type="InterPro" id="IPR017871">
    <property type="entry name" value="ABC_transporter-like_CS"/>
</dbReference>
<accession>E6JYU1</accession>
<keyword evidence="5 9" id="KW-0067">ATP-binding</keyword>
<dbReference type="AlphaFoldDB" id="E6JYU1"/>
<evidence type="ECO:0000256" key="6">
    <source>
        <dbReference type="ARBA" id="ARBA00023251"/>
    </source>
</evidence>
<dbReference type="InterPro" id="IPR003439">
    <property type="entry name" value="ABC_transporter-like_ATP-bd"/>
</dbReference>
<dbReference type="InterPro" id="IPR050763">
    <property type="entry name" value="ABC_transporter_ATP-binding"/>
</dbReference>
<feature type="region of interest" description="Disordered" evidence="7">
    <location>
        <begin position="319"/>
        <end position="338"/>
    </location>
</feature>
<comment type="subcellular location">
    <subcellularLocation>
        <location evidence="1">Cell membrane</location>
        <topology evidence="1">Peripheral membrane protein</topology>
    </subcellularLocation>
</comment>
<dbReference type="PROSITE" id="PS50893">
    <property type="entry name" value="ABC_TRANSPORTER_2"/>
    <property type="match status" value="1"/>
</dbReference>
<name>E6JYU1_PARDN</name>
<evidence type="ECO:0000256" key="7">
    <source>
        <dbReference type="SAM" id="MobiDB-lite"/>
    </source>
</evidence>
<evidence type="ECO:0000256" key="1">
    <source>
        <dbReference type="ARBA" id="ARBA00004202"/>
    </source>
</evidence>
<evidence type="ECO:0000256" key="3">
    <source>
        <dbReference type="ARBA" id="ARBA00022448"/>
    </source>
</evidence>
<dbReference type="SMART" id="SM00382">
    <property type="entry name" value="AAA"/>
    <property type="match status" value="1"/>
</dbReference>
<protein>
    <submittedName>
        <fullName evidence="9">ABC transporter, ATP-binding protein</fullName>
    </submittedName>
</protein>
<dbReference type="eggNOG" id="COG1131">
    <property type="taxonomic scope" value="Bacteria"/>
</dbReference>
<sequence length="338" mass="37818">MDSLGIDWERRRTIDERKPMQPLLTISHLNKSFGHLHAVRDLSFHVDKGQLFAFLGVNGAGKSTTISMICGQLRPDSGTISINGRQTASSLREVKASLGVVFQDSLLDKDLSVEDNLRYRAALYGIHGRDFRKRYRRLASALDLDPLAKQEVRKLSGGQRRRVDIARAIIHEPSLLILDEPTTGLDPQTRRDLWNVIRSLQNERGITVLLTTHYMEEAAQADYSIIIDKGRIIAQGTPLNLKTTYAGDTVIIYDHDEKEVQELGLPYRARAGRFDIPVNSPAQATELILAHPGLFTNYEVIKGKMDDVFLKVVRQAENESAHQTGDPLPTPSSAETTE</sequence>
<dbReference type="EMBL" id="AEON01000001">
    <property type="protein sequence ID" value="EFT83876.1"/>
    <property type="molecule type" value="Genomic_DNA"/>
</dbReference>
<gene>
    <name evidence="9" type="ORF">HMPREF0620_0881</name>
</gene>
<reference evidence="9 10" key="1">
    <citation type="submission" date="2010-12" db="EMBL/GenBank/DDBJ databases">
        <authorList>
            <person name="Muzny D."/>
            <person name="Qin X."/>
            <person name="Buhay C."/>
            <person name="Dugan-Rocha S."/>
            <person name="Ding Y."/>
            <person name="Chen G."/>
            <person name="Hawes A."/>
            <person name="Holder M."/>
            <person name="Jhangiani S."/>
            <person name="Johnson A."/>
            <person name="Khan Z."/>
            <person name="Li Z."/>
            <person name="Liu W."/>
            <person name="Liu X."/>
            <person name="Perez L."/>
            <person name="Shen H."/>
            <person name="Wang Q."/>
            <person name="Watt J."/>
            <person name="Xi L."/>
            <person name="Xin Y."/>
            <person name="Zhou J."/>
            <person name="Deng J."/>
            <person name="Jiang H."/>
            <person name="Liu Y."/>
            <person name="Qu J."/>
            <person name="Song X.-Z."/>
            <person name="Zhang L."/>
            <person name="Villasana D."/>
            <person name="Johnson A."/>
            <person name="Liu J."/>
            <person name="Liyanage D."/>
            <person name="Lorensuhewa L."/>
            <person name="Robinson T."/>
            <person name="Song A."/>
            <person name="Song B.-B."/>
            <person name="Dinh H."/>
            <person name="Thornton R."/>
            <person name="Coyle M."/>
            <person name="Francisco L."/>
            <person name="Jackson L."/>
            <person name="Javaid M."/>
            <person name="Korchina V."/>
            <person name="Kovar C."/>
            <person name="Mata R."/>
            <person name="Mathew T."/>
            <person name="Ngo R."/>
            <person name="Nguyen L."/>
            <person name="Nguyen N."/>
            <person name="Okwuonu G."/>
            <person name="Ongeri F."/>
            <person name="Pham C."/>
            <person name="Simmons D."/>
            <person name="Wilczek-Boney K."/>
            <person name="Hale W."/>
            <person name="Jakkamsetti A."/>
            <person name="Pham P."/>
            <person name="Ruth R."/>
            <person name="San Lucas F."/>
            <person name="Warren J."/>
            <person name="Zhang J."/>
            <person name="Zhao Z."/>
            <person name="Zhou C."/>
            <person name="Zhu D."/>
            <person name="Lee S."/>
            <person name="Bess C."/>
            <person name="Blankenburg K."/>
            <person name="Forbes L."/>
            <person name="Fu Q."/>
            <person name="Gubbala S."/>
            <person name="Hirani K."/>
            <person name="Jayaseelan J.C."/>
            <person name="Lara F."/>
            <person name="Munidasa M."/>
            <person name="Palculict T."/>
            <person name="Patil S."/>
            <person name="Pu L.-L."/>
            <person name="Saada N."/>
            <person name="Tang L."/>
            <person name="Weissenberger G."/>
            <person name="Zhu Y."/>
            <person name="Hemphill L."/>
            <person name="Shang Y."/>
            <person name="Youmans B."/>
            <person name="Ayvaz T."/>
            <person name="Ross M."/>
            <person name="Santibanez J."/>
            <person name="Aqrawi P."/>
            <person name="Gross S."/>
            <person name="Joshi V."/>
            <person name="Fowler G."/>
            <person name="Nazareth L."/>
            <person name="Reid J."/>
            <person name="Worley K."/>
            <person name="Petrosino J."/>
            <person name="Highlander S."/>
            <person name="Gibbs R."/>
        </authorList>
    </citation>
    <scope>NUCLEOTIDE SEQUENCE [LARGE SCALE GENOMIC DNA]</scope>
    <source>
        <strain evidence="9 10">DSM 10105</strain>
    </source>
</reference>
<dbReference type="PROSITE" id="PS00211">
    <property type="entry name" value="ABC_TRANSPORTER_1"/>
    <property type="match status" value="1"/>
</dbReference>
<evidence type="ECO:0000256" key="4">
    <source>
        <dbReference type="ARBA" id="ARBA00022741"/>
    </source>
</evidence>
<keyword evidence="3" id="KW-0813">Transport</keyword>
<evidence type="ECO:0000313" key="9">
    <source>
        <dbReference type="EMBL" id="EFT83876.1"/>
    </source>
</evidence>
<dbReference type="GO" id="GO:0016887">
    <property type="term" value="F:ATP hydrolysis activity"/>
    <property type="evidence" value="ECO:0007669"/>
    <property type="project" value="InterPro"/>
</dbReference>
<dbReference type="InterPro" id="IPR027417">
    <property type="entry name" value="P-loop_NTPase"/>
</dbReference>
<organism evidence="9 10">
    <name type="scientific">Parascardovia denticolens DSM 10105 = JCM 12538</name>
    <dbReference type="NCBI Taxonomy" id="864564"/>
    <lineage>
        <taxon>Bacteria</taxon>
        <taxon>Bacillati</taxon>
        <taxon>Actinomycetota</taxon>
        <taxon>Actinomycetes</taxon>
        <taxon>Bifidobacteriales</taxon>
        <taxon>Bifidobacteriaceae</taxon>
        <taxon>Parascardovia</taxon>
    </lineage>
</organism>
<evidence type="ECO:0000259" key="8">
    <source>
        <dbReference type="PROSITE" id="PS50893"/>
    </source>
</evidence>
<evidence type="ECO:0000256" key="2">
    <source>
        <dbReference type="ARBA" id="ARBA00005417"/>
    </source>
</evidence>
<evidence type="ECO:0000256" key="5">
    <source>
        <dbReference type="ARBA" id="ARBA00022840"/>
    </source>
</evidence>
<keyword evidence="6" id="KW-0046">Antibiotic resistance</keyword>
<feature type="domain" description="ABC transporter" evidence="8">
    <location>
        <begin position="24"/>
        <end position="254"/>
    </location>
</feature>
<dbReference type="PANTHER" id="PTHR42711">
    <property type="entry name" value="ABC TRANSPORTER ATP-BINDING PROTEIN"/>
    <property type="match status" value="1"/>
</dbReference>
<evidence type="ECO:0000313" key="10">
    <source>
        <dbReference type="Proteomes" id="UP000004946"/>
    </source>
</evidence>
<dbReference type="InterPro" id="IPR003593">
    <property type="entry name" value="AAA+_ATPase"/>
</dbReference>
<dbReference type="GO" id="GO:0005524">
    <property type="term" value="F:ATP binding"/>
    <property type="evidence" value="ECO:0007669"/>
    <property type="project" value="UniProtKB-KW"/>
</dbReference>
<comment type="caution">
    <text evidence="9">The sequence shown here is derived from an EMBL/GenBank/DDBJ whole genome shotgun (WGS) entry which is preliminary data.</text>
</comment>
<dbReference type="Proteomes" id="UP000004946">
    <property type="component" value="Chromosome"/>
</dbReference>